<name>A0A381P4L8_9ZZZZ</name>
<protein>
    <submittedName>
        <fullName evidence="1">Uncharacterized protein</fullName>
    </submittedName>
</protein>
<accession>A0A381P4L8</accession>
<proteinExistence type="predicted"/>
<evidence type="ECO:0000313" key="1">
    <source>
        <dbReference type="EMBL" id="SUZ61810.1"/>
    </source>
</evidence>
<dbReference type="AlphaFoldDB" id="A0A381P4L8"/>
<dbReference type="EMBL" id="UINC01000828">
    <property type="protein sequence ID" value="SUZ61810.1"/>
    <property type="molecule type" value="Genomic_DNA"/>
</dbReference>
<sequence>MDRRRLLAALGPLLVLLGLWIAVMPFSRPLPGGAHFDLGSTPRIGCRSPVIGTFADDRPTGTVFTTPRPMEGDPTDEVEVPCGGRARFRLGLGIVLLAGGIVVRRRTASTGTTT</sequence>
<organism evidence="1">
    <name type="scientific">marine metagenome</name>
    <dbReference type="NCBI Taxonomy" id="408172"/>
    <lineage>
        <taxon>unclassified sequences</taxon>
        <taxon>metagenomes</taxon>
        <taxon>ecological metagenomes</taxon>
    </lineage>
</organism>
<gene>
    <name evidence="1" type="ORF">METZ01_LOCUS14664</name>
</gene>
<reference evidence="1" key="1">
    <citation type="submission" date="2018-05" db="EMBL/GenBank/DDBJ databases">
        <authorList>
            <person name="Lanie J.A."/>
            <person name="Ng W.-L."/>
            <person name="Kazmierczak K.M."/>
            <person name="Andrzejewski T.M."/>
            <person name="Davidsen T.M."/>
            <person name="Wayne K.J."/>
            <person name="Tettelin H."/>
            <person name="Glass J.I."/>
            <person name="Rusch D."/>
            <person name="Podicherti R."/>
            <person name="Tsui H.-C.T."/>
            <person name="Winkler M.E."/>
        </authorList>
    </citation>
    <scope>NUCLEOTIDE SEQUENCE</scope>
</reference>